<comment type="caution">
    <text evidence="3">The sequence shown here is derived from an EMBL/GenBank/DDBJ whole genome shotgun (WGS) entry which is preliminary data.</text>
</comment>
<proteinExistence type="predicted"/>
<name>A0ABS5A4U8_9PSEU</name>
<keyword evidence="4" id="KW-1185">Reference proteome</keyword>
<feature type="region of interest" description="Disordered" evidence="1">
    <location>
        <begin position="157"/>
        <end position="189"/>
    </location>
</feature>
<accession>A0ABS5A4U8</accession>
<reference evidence="3 4" key="1">
    <citation type="submission" date="2021-03" db="EMBL/GenBank/DDBJ databases">
        <title>Sequencing the genomes of 1000 actinobacteria strains.</title>
        <authorList>
            <person name="Klenk H.-P."/>
        </authorList>
    </citation>
    <scope>NUCLEOTIDE SEQUENCE [LARGE SCALE GENOMIC DNA]</scope>
    <source>
        <strain evidence="3 4">DSM 44580</strain>
    </source>
</reference>
<keyword evidence="2" id="KW-1133">Transmembrane helix</keyword>
<organism evidence="3 4">
    <name type="scientific">Crossiella equi</name>
    <dbReference type="NCBI Taxonomy" id="130796"/>
    <lineage>
        <taxon>Bacteria</taxon>
        <taxon>Bacillati</taxon>
        <taxon>Actinomycetota</taxon>
        <taxon>Actinomycetes</taxon>
        <taxon>Pseudonocardiales</taxon>
        <taxon>Pseudonocardiaceae</taxon>
        <taxon>Crossiella</taxon>
    </lineage>
</organism>
<evidence type="ECO:0000313" key="3">
    <source>
        <dbReference type="EMBL" id="MBP2471601.1"/>
    </source>
</evidence>
<evidence type="ECO:0000256" key="1">
    <source>
        <dbReference type="SAM" id="MobiDB-lite"/>
    </source>
</evidence>
<keyword evidence="2" id="KW-0812">Transmembrane</keyword>
<dbReference type="Proteomes" id="UP001519363">
    <property type="component" value="Unassembled WGS sequence"/>
</dbReference>
<protein>
    <submittedName>
        <fullName evidence="3">Uncharacterized protein</fullName>
    </submittedName>
</protein>
<evidence type="ECO:0000256" key="2">
    <source>
        <dbReference type="SAM" id="Phobius"/>
    </source>
</evidence>
<evidence type="ECO:0000313" key="4">
    <source>
        <dbReference type="Proteomes" id="UP001519363"/>
    </source>
</evidence>
<dbReference type="RefSeq" id="WP_209706241.1">
    <property type="nucleotide sequence ID" value="NZ_JAGIOO010000001.1"/>
</dbReference>
<dbReference type="EMBL" id="JAGIOO010000001">
    <property type="protein sequence ID" value="MBP2471601.1"/>
    <property type="molecule type" value="Genomic_DNA"/>
</dbReference>
<feature type="transmembrane region" description="Helical" evidence="2">
    <location>
        <begin position="124"/>
        <end position="149"/>
    </location>
</feature>
<sequence>MTDPVRLGPRDLLALGLTGLASARVPVVWLGDRWFTVVGIRAAAPLAPEVERSVLVGWQAARQWLGFDGHPTVVYVRAVEGRLEAVRRVLAATVFPENPARIEVSRQSEALAAKRITETTFSGLFPGLAGVALLVGGVGVASTMVVSILERLRQPRGRLDQGAAAPRPVTQPGGEGTRQDGAPARTIGV</sequence>
<gene>
    <name evidence="3" type="ORF">JOF53_000473</name>
</gene>
<keyword evidence="2" id="KW-0472">Membrane</keyword>